<comment type="similarity">
    <text evidence="1">Belongs to the HEBP family.</text>
</comment>
<sequence length="200" mass="23389">MLLKFLFMVIMIFAFAEGCTYRGLECPDYTLLEKHFDYEVRSYPILTWAITDEVNRLGKAAERKASKRLTEYFEGKNNRSMDITKTLPVRIKISHLNKNNYEVGFLIPSNLAKNPPCPIDMRIRIVQEPPTAYVVRSFSGYYPEIVGVPDKTWDLQAKKLAEIMKDDDSVRKTTYYKSQYDTPSLFTESRNEIWMIKEVD</sequence>
<name>A0A4Y2D8U1_ARAVE</name>
<dbReference type="InterPro" id="IPR011256">
    <property type="entry name" value="Reg_factor_effector_dom_sf"/>
</dbReference>
<evidence type="ECO:0000313" key="4">
    <source>
        <dbReference type="Proteomes" id="UP000499080"/>
    </source>
</evidence>
<evidence type="ECO:0008006" key="5">
    <source>
        <dbReference type="Google" id="ProtNLM"/>
    </source>
</evidence>
<evidence type="ECO:0000256" key="1">
    <source>
        <dbReference type="ARBA" id="ARBA00009817"/>
    </source>
</evidence>
<dbReference type="Gene3D" id="3.20.80.10">
    <property type="entry name" value="Regulatory factor, effector binding domain"/>
    <property type="match status" value="1"/>
</dbReference>
<dbReference type="OrthoDB" id="6424451at2759"/>
<dbReference type="InterPro" id="IPR006917">
    <property type="entry name" value="SOUL_heme-bd"/>
</dbReference>
<gene>
    <name evidence="3" type="ORF">AVEN_188704_1</name>
</gene>
<keyword evidence="2" id="KW-0732">Signal</keyword>
<dbReference type="Pfam" id="PF04832">
    <property type="entry name" value="SOUL"/>
    <property type="match status" value="1"/>
</dbReference>
<protein>
    <recommendedName>
        <fullName evidence="5">Heme-binding protein 2</fullName>
    </recommendedName>
</protein>
<keyword evidence="4" id="KW-1185">Reference proteome</keyword>
<dbReference type="PANTHER" id="PTHR11220">
    <property type="entry name" value="HEME-BINDING PROTEIN-RELATED"/>
    <property type="match status" value="1"/>
</dbReference>
<proteinExistence type="inferred from homology"/>
<reference evidence="3 4" key="1">
    <citation type="journal article" date="2019" name="Sci. Rep.">
        <title>Orb-weaving spider Araneus ventricosus genome elucidates the spidroin gene catalogue.</title>
        <authorList>
            <person name="Kono N."/>
            <person name="Nakamura H."/>
            <person name="Ohtoshi R."/>
            <person name="Moran D.A.P."/>
            <person name="Shinohara A."/>
            <person name="Yoshida Y."/>
            <person name="Fujiwara M."/>
            <person name="Mori M."/>
            <person name="Tomita M."/>
            <person name="Arakawa K."/>
        </authorList>
    </citation>
    <scope>NUCLEOTIDE SEQUENCE [LARGE SCALE GENOMIC DNA]</scope>
</reference>
<dbReference type="Proteomes" id="UP000499080">
    <property type="component" value="Unassembled WGS sequence"/>
</dbReference>
<feature type="signal peptide" evidence="2">
    <location>
        <begin position="1"/>
        <end position="18"/>
    </location>
</feature>
<evidence type="ECO:0000256" key="2">
    <source>
        <dbReference type="SAM" id="SignalP"/>
    </source>
</evidence>
<dbReference type="EMBL" id="BGPR01000315">
    <property type="protein sequence ID" value="GBM12537.1"/>
    <property type="molecule type" value="Genomic_DNA"/>
</dbReference>
<dbReference type="PANTHER" id="PTHR11220:SF1">
    <property type="entry name" value="HEME-BINDING PROTEIN 2"/>
    <property type="match status" value="1"/>
</dbReference>
<accession>A0A4Y2D8U1</accession>
<organism evidence="3 4">
    <name type="scientific">Araneus ventricosus</name>
    <name type="common">Orbweaver spider</name>
    <name type="synonym">Epeira ventricosa</name>
    <dbReference type="NCBI Taxonomy" id="182803"/>
    <lineage>
        <taxon>Eukaryota</taxon>
        <taxon>Metazoa</taxon>
        <taxon>Ecdysozoa</taxon>
        <taxon>Arthropoda</taxon>
        <taxon>Chelicerata</taxon>
        <taxon>Arachnida</taxon>
        <taxon>Araneae</taxon>
        <taxon>Araneomorphae</taxon>
        <taxon>Entelegynae</taxon>
        <taxon>Araneoidea</taxon>
        <taxon>Araneidae</taxon>
        <taxon>Araneus</taxon>
    </lineage>
</organism>
<comment type="caution">
    <text evidence="3">The sequence shown here is derived from an EMBL/GenBank/DDBJ whole genome shotgun (WGS) entry which is preliminary data.</text>
</comment>
<evidence type="ECO:0000313" key="3">
    <source>
        <dbReference type="EMBL" id="GBM12537.1"/>
    </source>
</evidence>
<dbReference type="SUPFAM" id="SSF55136">
    <property type="entry name" value="Probable bacterial effector-binding domain"/>
    <property type="match status" value="1"/>
</dbReference>
<feature type="chain" id="PRO_5021467106" description="Heme-binding protein 2" evidence="2">
    <location>
        <begin position="19"/>
        <end position="200"/>
    </location>
</feature>
<dbReference type="AlphaFoldDB" id="A0A4Y2D8U1"/>